<keyword evidence="2" id="KW-1185">Reference proteome</keyword>
<sequence>MKLLWYMESSWWIHEKKEQQTGPSARFAKEMEWLCTHYHKLDVMFEDI</sequence>
<dbReference type="EMBL" id="JAUSTY010000007">
    <property type="protein sequence ID" value="MDQ0166177.1"/>
    <property type="molecule type" value="Genomic_DNA"/>
</dbReference>
<accession>A0ABT9VYV7</accession>
<protein>
    <submittedName>
        <fullName evidence="1">Uncharacterized protein</fullName>
    </submittedName>
</protein>
<name>A0ABT9VYV7_9BACI</name>
<dbReference type="Proteomes" id="UP001235840">
    <property type="component" value="Unassembled WGS sequence"/>
</dbReference>
<reference evidence="1 2" key="1">
    <citation type="submission" date="2023-07" db="EMBL/GenBank/DDBJ databases">
        <title>Genomic Encyclopedia of Type Strains, Phase IV (KMG-IV): sequencing the most valuable type-strain genomes for metagenomic binning, comparative biology and taxonomic classification.</title>
        <authorList>
            <person name="Goeker M."/>
        </authorList>
    </citation>
    <scope>NUCLEOTIDE SEQUENCE [LARGE SCALE GENOMIC DNA]</scope>
    <source>
        <strain evidence="1 2">DSM 12751</strain>
    </source>
</reference>
<proteinExistence type="predicted"/>
<organism evidence="1 2">
    <name type="scientific">Caldalkalibacillus horti</name>
    <dbReference type="NCBI Taxonomy" id="77523"/>
    <lineage>
        <taxon>Bacteria</taxon>
        <taxon>Bacillati</taxon>
        <taxon>Bacillota</taxon>
        <taxon>Bacilli</taxon>
        <taxon>Bacillales</taxon>
        <taxon>Bacillaceae</taxon>
        <taxon>Caldalkalibacillus</taxon>
    </lineage>
</organism>
<comment type="caution">
    <text evidence="1">The sequence shown here is derived from an EMBL/GenBank/DDBJ whole genome shotgun (WGS) entry which is preliminary data.</text>
</comment>
<evidence type="ECO:0000313" key="1">
    <source>
        <dbReference type="EMBL" id="MDQ0166177.1"/>
    </source>
</evidence>
<gene>
    <name evidence="1" type="ORF">J2S11_002078</name>
</gene>
<evidence type="ECO:0000313" key="2">
    <source>
        <dbReference type="Proteomes" id="UP001235840"/>
    </source>
</evidence>